<sequence length="374" mass="42400">MILALTLPTTSSTTDAMDVLGSVPPAFQWPVQFCIFSTVATYVASIITSNVSQVDRLWTFLPTIYTAYFALLPLWPQKQPFYLVPYTPASLGIPPGTYNPRALMMLALIVTWMFRLSYNTYRRGLFNLKDEDYRWLVLRQQMHPILFQIFNLGFISFIQNVLLLALGIPAYIAASQPPQPLENRDYFVIFLSLLILVLEFTSDNQQYAYQAFKHEPRRFHTTHQWIGSRLQWVPADAERGFVTRGLWAWSRHPNFACEQSFWWIMNIASLPSSQLLSITNLRTSAFVAGKFDLGSLLTAIAPLTPAVALSILFFSSTLYTEAITASKYPAYTAYRARVGMFSPLATAGKGLWLAITGGRVEVERTVWGKEAKDE</sequence>
<evidence type="ECO:0000313" key="2">
    <source>
        <dbReference type="EMBL" id="KAK7032916.1"/>
    </source>
</evidence>
<keyword evidence="3" id="KW-1185">Reference proteome</keyword>
<dbReference type="Pfam" id="PF06966">
    <property type="entry name" value="DUF1295"/>
    <property type="match status" value="1"/>
</dbReference>
<evidence type="ECO:0008006" key="4">
    <source>
        <dbReference type="Google" id="ProtNLM"/>
    </source>
</evidence>
<dbReference type="AlphaFoldDB" id="A0AAW0C2C3"/>
<evidence type="ECO:0000313" key="3">
    <source>
        <dbReference type="Proteomes" id="UP001362999"/>
    </source>
</evidence>
<feature type="transmembrane region" description="Helical" evidence="1">
    <location>
        <begin position="149"/>
        <end position="174"/>
    </location>
</feature>
<dbReference type="EMBL" id="JAWWNJ010000023">
    <property type="protein sequence ID" value="KAK7032916.1"/>
    <property type="molecule type" value="Genomic_DNA"/>
</dbReference>
<feature type="transmembrane region" description="Helical" evidence="1">
    <location>
        <begin position="96"/>
        <end position="114"/>
    </location>
</feature>
<gene>
    <name evidence="2" type="ORF">R3P38DRAFT_2919702</name>
</gene>
<feature type="transmembrane region" description="Helical" evidence="1">
    <location>
        <begin position="186"/>
        <end position="202"/>
    </location>
</feature>
<accession>A0AAW0C2C3</accession>
<evidence type="ECO:0000256" key="1">
    <source>
        <dbReference type="SAM" id="Phobius"/>
    </source>
</evidence>
<organism evidence="2 3">
    <name type="scientific">Favolaschia claudopus</name>
    <dbReference type="NCBI Taxonomy" id="2862362"/>
    <lineage>
        <taxon>Eukaryota</taxon>
        <taxon>Fungi</taxon>
        <taxon>Dikarya</taxon>
        <taxon>Basidiomycota</taxon>
        <taxon>Agaricomycotina</taxon>
        <taxon>Agaricomycetes</taxon>
        <taxon>Agaricomycetidae</taxon>
        <taxon>Agaricales</taxon>
        <taxon>Marasmiineae</taxon>
        <taxon>Mycenaceae</taxon>
        <taxon>Favolaschia</taxon>
    </lineage>
</organism>
<dbReference type="InterPro" id="IPR010721">
    <property type="entry name" value="UstE-like"/>
</dbReference>
<name>A0AAW0C2C3_9AGAR</name>
<dbReference type="PANTHER" id="PTHR32251:SF23">
    <property type="entry name" value="3-OXO-5-ALPHA-STEROID 4-DEHYDROGENASE (DUF1295)"/>
    <property type="match status" value="1"/>
</dbReference>
<keyword evidence="1" id="KW-0472">Membrane</keyword>
<comment type="caution">
    <text evidence="2">The sequence shown here is derived from an EMBL/GenBank/DDBJ whole genome shotgun (WGS) entry which is preliminary data.</text>
</comment>
<dbReference type="GO" id="GO:0016020">
    <property type="term" value="C:membrane"/>
    <property type="evidence" value="ECO:0007669"/>
    <property type="project" value="TreeGrafter"/>
</dbReference>
<dbReference type="Proteomes" id="UP001362999">
    <property type="component" value="Unassembled WGS sequence"/>
</dbReference>
<feature type="transmembrane region" description="Helical" evidence="1">
    <location>
        <begin position="57"/>
        <end position="76"/>
    </location>
</feature>
<protein>
    <recommendedName>
        <fullName evidence="4">DUF1295-domain-containing protein</fullName>
    </recommendedName>
</protein>
<proteinExistence type="predicted"/>
<reference evidence="2 3" key="1">
    <citation type="journal article" date="2024" name="J Genomics">
        <title>Draft genome sequencing and assembly of Favolaschia claudopus CIRM-BRFM 2984 isolated from oak limbs.</title>
        <authorList>
            <person name="Navarro D."/>
            <person name="Drula E."/>
            <person name="Chaduli D."/>
            <person name="Cazenave R."/>
            <person name="Ahrendt S."/>
            <person name="Wang J."/>
            <person name="Lipzen A."/>
            <person name="Daum C."/>
            <person name="Barry K."/>
            <person name="Grigoriev I.V."/>
            <person name="Favel A."/>
            <person name="Rosso M.N."/>
            <person name="Martin F."/>
        </authorList>
    </citation>
    <scope>NUCLEOTIDE SEQUENCE [LARGE SCALE GENOMIC DNA]</scope>
    <source>
        <strain evidence="2 3">CIRM-BRFM 2984</strain>
    </source>
</reference>
<dbReference type="PANTHER" id="PTHR32251">
    <property type="entry name" value="3-OXO-5-ALPHA-STEROID 4-DEHYDROGENASE"/>
    <property type="match status" value="1"/>
</dbReference>
<dbReference type="Gene3D" id="1.20.120.1630">
    <property type="match status" value="1"/>
</dbReference>
<feature type="transmembrane region" description="Helical" evidence="1">
    <location>
        <begin position="26"/>
        <end position="45"/>
    </location>
</feature>
<keyword evidence="1" id="KW-1133">Transmembrane helix</keyword>
<keyword evidence="1" id="KW-0812">Transmembrane</keyword>